<dbReference type="OMA" id="RDSFICY"/>
<proteinExistence type="predicted"/>
<keyword evidence="8" id="KW-1185">Reference proteome</keyword>
<dbReference type="InterPro" id="IPR011417">
    <property type="entry name" value="ANTH_dom"/>
</dbReference>
<dbReference type="FunFam" id="1.20.58.150:FF:000005">
    <property type="entry name" value="putative clathrin assembly protein At2g25430"/>
    <property type="match status" value="1"/>
</dbReference>
<evidence type="ECO:0000259" key="6">
    <source>
        <dbReference type="PROSITE" id="PS50942"/>
    </source>
</evidence>
<dbReference type="HOGENOM" id="CLU_046785_0_0_1"/>
<dbReference type="Pfam" id="PF07651">
    <property type="entry name" value="ANTH"/>
    <property type="match status" value="1"/>
</dbReference>
<evidence type="ECO:0000256" key="5">
    <source>
        <dbReference type="SAM" id="MobiDB-lite"/>
    </source>
</evidence>
<dbReference type="InParanoid" id="A0A061E8P5"/>
<dbReference type="GO" id="GO:0005545">
    <property type="term" value="F:1-phosphatidylinositol binding"/>
    <property type="evidence" value="ECO:0000318"/>
    <property type="project" value="GO_Central"/>
</dbReference>
<protein>
    <submittedName>
        <fullName evidence="7">Epsin N-terminal domain-containing protein / clathrin assembly protein-related, putative</fullName>
    </submittedName>
</protein>
<dbReference type="SUPFAM" id="SSF89009">
    <property type="entry name" value="GAT-like domain"/>
    <property type="match status" value="1"/>
</dbReference>
<dbReference type="Proteomes" id="UP000026915">
    <property type="component" value="Chromosome 2"/>
</dbReference>
<dbReference type="Gramene" id="EOY01331">
    <property type="protein sequence ID" value="EOY01331"/>
    <property type="gene ID" value="TCM_011262"/>
</dbReference>
<feature type="region of interest" description="Disordered" evidence="5">
    <location>
        <begin position="328"/>
        <end position="348"/>
    </location>
</feature>
<sequence>MFMHFDPKAKRSLGKETMNRRVRQVVTALREHGSVSYAKIATIGGFCNVELIIVKATTPDDLPLPDRYVHELLKIFSISPNSCRAFSIGFSRRFGKTRSWRVALKCLLLLHRLLRSLPEDSPFRSEMLWNRPNGFISLYPCRFQDASSSTPECYTTFIRSYAHLLDEALGRFSFDGNLIDNEDLEKTESLPEKMKEIATMLEILPQLQSLIDRVMDCRPTGAAAKSFLIQSAMKYIIRDSFICYTIFRRDVVLVLDNLFQMPYRSCIAAFGIYKKAALQANQLWEFYDWCRLMGFCGRYEYPFVDRIPQIQIQALEAFINGMWQLTSPSSPTTSPSSSVMDSRSSVTEDDRDKQLVVVGTFKDKFEDSCFPEKFDGDEEREPLIQLDDSETDSWEDLLEASVNLSGVQGNNLLLYSKGFNYSNGSDKDEWKIQVYNPSAPNPFQQPPSMQISYAQYASSNPKYPWGL</sequence>
<dbReference type="Gene3D" id="1.25.40.90">
    <property type="match status" value="1"/>
</dbReference>
<dbReference type="PROSITE" id="PS50942">
    <property type="entry name" value="ENTH"/>
    <property type="match status" value="1"/>
</dbReference>
<dbReference type="STRING" id="3641.A0A061E8P5"/>
<feature type="domain" description="ENTH" evidence="6">
    <location>
        <begin position="41"/>
        <end position="179"/>
    </location>
</feature>
<evidence type="ECO:0000256" key="2">
    <source>
        <dbReference type="ARBA" id="ARBA00004555"/>
    </source>
</evidence>
<dbReference type="GO" id="GO:0032050">
    <property type="term" value="F:clathrin heavy chain binding"/>
    <property type="evidence" value="ECO:0000318"/>
    <property type="project" value="GO_Central"/>
</dbReference>
<dbReference type="SMART" id="SM00273">
    <property type="entry name" value="ENTH"/>
    <property type="match status" value="1"/>
</dbReference>
<keyword evidence="4" id="KW-0968">Cytoplasmic vesicle</keyword>
<dbReference type="GO" id="GO:0005794">
    <property type="term" value="C:Golgi apparatus"/>
    <property type="evidence" value="ECO:0007669"/>
    <property type="project" value="UniProtKB-SubCell"/>
</dbReference>
<dbReference type="InterPro" id="IPR014712">
    <property type="entry name" value="ANTH_dom_sf"/>
</dbReference>
<dbReference type="eggNOG" id="KOG0251">
    <property type="taxonomic scope" value="Eukaryota"/>
</dbReference>
<feature type="compositionally biased region" description="Low complexity" evidence="5">
    <location>
        <begin position="328"/>
        <end position="338"/>
    </location>
</feature>
<dbReference type="SUPFAM" id="SSF48464">
    <property type="entry name" value="ENTH/VHS domain"/>
    <property type="match status" value="1"/>
</dbReference>
<dbReference type="AlphaFoldDB" id="A0A061E8P5"/>
<reference evidence="7 8" key="1">
    <citation type="journal article" date="2013" name="Genome Biol.">
        <title>The genome sequence of the most widely cultivated cacao type and its use to identify candidate genes regulating pod color.</title>
        <authorList>
            <person name="Motamayor J.C."/>
            <person name="Mockaitis K."/>
            <person name="Schmutz J."/>
            <person name="Haiminen N."/>
            <person name="Iii D.L."/>
            <person name="Cornejo O."/>
            <person name="Findley S.D."/>
            <person name="Zheng P."/>
            <person name="Utro F."/>
            <person name="Royaert S."/>
            <person name="Saski C."/>
            <person name="Jenkins J."/>
            <person name="Podicheti R."/>
            <person name="Zhao M."/>
            <person name="Scheffler B.E."/>
            <person name="Stack J.C."/>
            <person name="Feltus F.A."/>
            <person name="Mustiga G.M."/>
            <person name="Amores F."/>
            <person name="Phillips W."/>
            <person name="Marelli J.P."/>
            <person name="May G.D."/>
            <person name="Shapiro H."/>
            <person name="Ma J."/>
            <person name="Bustamante C.D."/>
            <person name="Schnell R.J."/>
            <person name="Main D."/>
            <person name="Gilbert D."/>
            <person name="Parida L."/>
            <person name="Kuhn D.N."/>
        </authorList>
    </citation>
    <scope>NUCLEOTIDE SEQUENCE [LARGE SCALE GENOMIC DNA]</scope>
    <source>
        <strain evidence="8">cv. Matina 1-6</strain>
    </source>
</reference>
<evidence type="ECO:0000313" key="7">
    <source>
        <dbReference type="EMBL" id="EOY01331.1"/>
    </source>
</evidence>
<dbReference type="GO" id="GO:0048268">
    <property type="term" value="P:clathrin coat assembly"/>
    <property type="evidence" value="ECO:0007669"/>
    <property type="project" value="InterPro"/>
</dbReference>
<dbReference type="GO" id="GO:0030136">
    <property type="term" value="C:clathrin-coated vesicle"/>
    <property type="evidence" value="ECO:0000318"/>
    <property type="project" value="GO_Central"/>
</dbReference>
<dbReference type="PANTHER" id="PTHR22951:SF22">
    <property type="entry name" value="ENTH DOMAIN-CONTAINING PROTEIN"/>
    <property type="match status" value="1"/>
</dbReference>
<dbReference type="PANTHER" id="PTHR22951">
    <property type="entry name" value="CLATHRIN ASSEMBLY PROTEIN"/>
    <property type="match status" value="1"/>
</dbReference>
<dbReference type="EMBL" id="CM001880">
    <property type="protein sequence ID" value="EOY01331.1"/>
    <property type="molecule type" value="Genomic_DNA"/>
</dbReference>
<dbReference type="GO" id="GO:0005905">
    <property type="term" value="C:clathrin-coated pit"/>
    <property type="evidence" value="ECO:0000318"/>
    <property type="project" value="GO_Central"/>
</dbReference>
<evidence type="ECO:0000256" key="4">
    <source>
        <dbReference type="ARBA" id="ARBA00023329"/>
    </source>
</evidence>
<dbReference type="Gene3D" id="1.20.58.150">
    <property type="entry name" value="ANTH domain"/>
    <property type="match status" value="1"/>
</dbReference>
<accession>A0A061E8P5</accession>
<keyword evidence="3" id="KW-0333">Golgi apparatus</keyword>
<name>A0A061E8P5_THECC</name>
<dbReference type="GO" id="GO:0005546">
    <property type="term" value="F:phosphatidylinositol-4,5-bisphosphate binding"/>
    <property type="evidence" value="ECO:0000318"/>
    <property type="project" value="GO_Central"/>
</dbReference>
<dbReference type="InterPro" id="IPR013809">
    <property type="entry name" value="ENTH"/>
</dbReference>
<comment type="subcellular location">
    <subcellularLocation>
        <location evidence="1">Cytoplasmic vesicle</location>
        <location evidence="1">Clathrin-coated vesicle</location>
    </subcellularLocation>
    <subcellularLocation>
        <location evidence="2">Golgi apparatus</location>
    </subcellularLocation>
</comment>
<evidence type="ECO:0000256" key="1">
    <source>
        <dbReference type="ARBA" id="ARBA00004132"/>
    </source>
</evidence>
<evidence type="ECO:0000256" key="3">
    <source>
        <dbReference type="ARBA" id="ARBA00023034"/>
    </source>
</evidence>
<dbReference type="GO" id="GO:0072583">
    <property type="term" value="P:clathrin-dependent endocytosis"/>
    <property type="evidence" value="ECO:0000318"/>
    <property type="project" value="GO_Central"/>
</dbReference>
<evidence type="ECO:0000313" key="8">
    <source>
        <dbReference type="Proteomes" id="UP000026915"/>
    </source>
</evidence>
<dbReference type="GO" id="GO:0000149">
    <property type="term" value="F:SNARE binding"/>
    <property type="evidence" value="ECO:0000318"/>
    <property type="project" value="GO_Central"/>
</dbReference>
<dbReference type="InterPro" id="IPR008942">
    <property type="entry name" value="ENTH_VHS"/>
</dbReference>
<dbReference type="InterPro" id="IPR045192">
    <property type="entry name" value="AP180-like"/>
</dbReference>
<gene>
    <name evidence="7" type="ORF">TCM_011262</name>
</gene>
<dbReference type="GO" id="GO:0006900">
    <property type="term" value="P:vesicle budding from membrane"/>
    <property type="evidence" value="ECO:0000318"/>
    <property type="project" value="GO_Central"/>
</dbReference>
<organism evidence="7 8">
    <name type="scientific">Theobroma cacao</name>
    <name type="common">Cacao</name>
    <name type="synonym">Cocoa</name>
    <dbReference type="NCBI Taxonomy" id="3641"/>
    <lineage>
        <taxon>Eukaryota</taxon>
        <taxon>Viridiplantae</taxon>
        <taxon>Streptophyta</taxon>
        <taxon>Embryophyta</taxon>
        <taxon>Tracheophyta</taxon>
        <taxon>Spermatophyta</taxon>
        <taxon>Magnoliopsida</taxon>
        <taxon>eudicotyledons</taxon>
        <taxon>Gunneridae</taxon>
        <taxon>Pentapetalae</taxon>
        <taxon>rosids</taxon>
        <taxon>malvids</taxon>
        <taxon>Malvales</taxon>
        <taxon>Malvaceae</taxon>
        <taxon>Byttnerioideae</taxon>
        <taxon>Theobroma</taxon>
    </lineage>
</organism>